<dbReference type="EMBL" id="JAGTXO010000007">
    <property type="protein sequence ID" value="KAG8466629.1"/>
    <property type="molecule type" value="Genomic_DNA"/>
</dbReference>
<dbReference type="OrthoDB" id="540503at2759"/>
<sequence>MRPIQAISVVAAGGLLLLSFNYFEPLHLGAKGGYERAASSFTMSALSLLPASVGTPSGGASPAAAPAGARAAARVSELEGAMRRAAELEDFDEAKRLKRELDAMRKNITSGVTAAPTAQPAAAQARAAADSAPSRPASATATAATASRPPLLPILGKRVSRAPSTAPRVSDTPGARAGYPGCVVSAWSSAWLVHPNGSRSFLPDASADCRARATATDVSQIPKNEGVGRTYELKGADIAALACSNAPCAAGPIVAPGGGSGAELSAVDAGCVLGALRATPAPPIAPELEQPADGFKLSKELIARYASPAGQIIVTFVNFHYLSFAVTWVHHLRQAGCNHFLIGAMDRQVLDALRTRKIQAFSIAEGGVATRDLGWGSPAFKKAQQVKVQMFADVLSLGYDALLADIDAIFVRDPLPYLRCHPEADMLVSSDHLHNSTTDGGLELGTSAHATMNVGMLYVRARAGPISFLQEWARRCSANLNFWEQAIFNEMAKDKGGLDVTNATLRPRRLFTMWSRRLIGGILPISLFCSGHTGFVQKMHSKLGYAAPYALHATFQYSGTRGKIERFREAGVWVDEPAYYDPPGGLLRYAPQLPDALTRPPWVGVTDTARHLALVATQMAAVRDAWALAQALGRTLLMPRLVCGYDRYWAGMPEGKIPGSALTLPIWSCPMDHLFELERWPTPEATFREWSLLHNERTPESVKRSVSVASLAALPPGRSLTAALVDAGANLSARVLDMLAVPHYSEVLSEQARRRDFELTVLRTGAMMCCNPKGAPPIQYRVPLGSREDRVGPLPQAPAPRRLSMIDWNGLGDRP</sequence>
<protein>
    <recommendedName>
        <fullName evidence="3">UVR domain-containing protein</fullName>
    </recommendedName>
</protein>
<dbReference type="InterPro" id="IPR053250">
    <property type="entry name" value="Glycosyltransferase_77"/>
</dbReference>
<dbReference type="InterPro" id="IPR001943">
    <property type="entry name" value="UVR_dom"/>
</dbReference>
<dbReference type="GO" id="GO:0052636">
    <property type="term" value="F:arabinosyltransferase activity"/>
    <property type="evidence" value="ECO:0007669"/>
    <property type="project" value="TreeGrafter"/>
</dbReference>
<dbReference type="InterPro" id="IPR029044">
    <property type="entry name" value="Nucleotide-diphossugar_trans"/>
</dbReference>
<dbReference type="PANTHER" id="PTHR46936">
    <property type="entry name" value="ARABINOSYLTRANSFERASE XEG113"/>
    <property type="match status" value="1"/>
</dbReference>
<dbReference type="PROSITE" id="PS50151">
    <property type="entry name" value="UVR"/>
    <property type="match status" value="1"/>
</dbReference>
<keyword evidence="5" id="KW-1185">Reference proteome</keyword>
<dbReference type="SUPFAM" id="SSF53448">
    <property type="entry name" value="Nucleotide-diphospho-sugar transferases"/>
    <property type="match status" value="1"/>
</dbReference>
<dbReference type="AlphaFoldDB" id="A0A8J6CBJ6"/>
<dbReference type="GO" id="GO:0005794">
    <property type="term" value="C:Golgi apparatus"/>
    <property type="evidence" value="ECO:0007669"/>
    <property type="project" value="TreeGrafter"/>
</dbReference>
<evidence type="ECO:0000259" key="3">
    <source>
        <dbReference type="PROSITE" id="PS50151"/>
    </source>
</evidence>
<proteinExistence type="inferred from homology"/>
<dbReference type="Proteomes" id="UP000751190">
    <property type="component" value="Unassembled WGS sequence"/>
</dbReference>
<gene>
    <name evidence="4" type="ORF">KFE25_008008</name>
</gene>
<reference evidence="4" key="1">
    <citation type="submission" date="2021-05" db="EMBL/GenBank/DDBJ databases">
        <title>The genome of the haptophyte Pavlova lutheri (Diacronema luteri, Pavlovales) - a model for lipid biosynthesis in eukaryotic algae.</title>
        <authorList>
            <person name="Hulatt C.J."/>
            <person name="Posewitz M.C."/>
        </authorList>
    </citation>
    <scope>NUCLEOTIDE SEQUENCE</scope>
    <source>
        <strain evidence="4">NIVA-4/92</strain>
    </source>
</reference>
<dbReference type="Pfam" id="PF03407">
    <property type="entry name" value="Nucleotid_trans"/>
    <property type="match status" value="1"/>
</dbReference>
<organism evidence="4 5">
    <name type="scientific">Diacronema lutheri</name>
    <name type="common">Unicellular marine alga</name>
    <name type="synonym">Monochrysis lutheri</name>
    <dbReference type="NCBI Taxonomy" id="2081491"/>
    <lineage>
        <taxon>Eukaryota</taxon>
        <taxon>Haptista</taxon>
        <taxon>Haptophyta</taxon>
        <taxon>Pavlovophyceae</taxon>
        <taxon>Pavlovales</taxon>
        <taxon>Pavlovaceae</taxon>
        <taxon>Diacronema</taxon>
    </lineage>
</organism>
<feature type="domain" description="UVR" evidence="3">
    <location>
        <begin position="72"/>
        <end position="107"/>
    </location>
</feature>
<comment type="caution">
    <text evidence="4">The sequence shown here is derived from an EMBL/GenBank/DDBJ whole genome shotgun (WGS) entry which is preliminary data.</text>
</comment>
<dbReference type="PANTHER" id="PTHR46936:SF1">
    <property type="entry name" value="ARABINOSYLTRANSFERASE XEG113"/>
    <property type="match status" value="1"/>
</dbReference>
<accession>A0A8J6CBJ6</accession>
<dbReference type="InterPro" id="IPR005069">
    <property type="entry name" value="Nucl-diP-sugar_transferase"/>
</dbReference>
<feature type="region of interest" description="Disordered" evidence="2">
    <location>
        <begin position="113"/>
        <end position="147"/>
    </location>
</feature>
<name>A0A8J6CBJ6_DIALT</name>
<evidence type="ECO:0000256" key="2">
    <source>
        <dbReference type="SAM" id="MobiDB-lite"/>
    </source>
</evidence>
<comment type="similarity">
    <text evidence="1">Belongs to the glycosyltransferase 77 family.</text>
</comment>
<evidence type="ECO:0000256" key="1">
    <source>
        <dbReference type="ARBA" id="ARBA00007033"/>
    </source>
</evidence>
<evidence type="ECO:0000313" key="5">
    <source>
        <dbReference type="Proteomes" id="UP000751190"/>
    </source>
</evidence>
<evidence type="ECO:0000313" key="4">
    <source>
        <dbReference type="EMBL" id="KAG8466629.1"/>
    </source>
</evidence>